<dbReference type="PANTHER" id="PTHR23090:SF9">
    <property type="entry name" value="GLUTAMINE-DEPENDENT NAD(+) SYNTHETASE"/>
    <property type="match status" value="1"/>
</dbReference>
<dbReference type="GO" id="GO:0009435">
    <property type="term" value="P:NAD+ biosynthetic process"/>
    <property type="evidence" value="ECO:0007669"/>
    <property type="project" value="InterPro"/>
</dbReference>
<dbReference type="InterPro" id="IPR003694">
    <property type="entry name" value="NAD_synthase"/>
</dbReference>
<dbReference type="Pfam" id="PF01715">
    <property type="entry name" value="IPPT"/>
    <property type="match status" value="1"/>
</dbReference>
<dbReference type="InterPro" id="IPR027417">
    <property type="entry name" value="P-loop_NTPase"/>
</dbReference>
<organism evidence="2 3">
    <name type="scientific">Nyssa sinensis</name>
    <dbReference type="NCBI Taxonomy" id="561372"/>
    <lineage>
        <taxon>Eukaryota</taxon>
        <taxon>Viridiplantae</taxon>
        <taxon>Streptophyta</taxon>
        <taxon>Embryophyta</taxon>
        <taxon>Tracheophyta</taxon>
        <taxon>Spermatophyta</taxon>
        <taxon>Magnoliopsida</taxon>
        <taxon>eudicotyledons</taxon>
        <taxon>Gunneridae</taxon>
        <taxon>Pentapetalae</taxon>
        <taxon>asterids</taxon>
        <taxon>Cornales</taxon>
        <taxon>Nyssaceae</taxon>
        <taxon>Nyssa</taxon>
    </lineage>
</organism>
<keyword evidence="1" id="KW-0436">Ligase</keyword>
<dbReference type="Gene3D" id="3.40.50.300">
    <property type="entry name" value="P-loop containing nucleotide triphosphate hydrolases"/>
    <property type="match status" value="1"/>
</dbReference>
<reference evidence="2 3" key="1">
    <citation type="submission" date="2019-09" db="EMBL/GenBank/DDBJ databases">
        <title>A chromosome-level genome assembly of the Chinese tupelo Nyssa sinensis.</title>
        <authorList>
            <person name="Yang X."/>
            <person name="Kang M."/>
            <person name="Yang Y."/>
            <person name="Xiong H."/>
            <person name="Wang M."/>
            <person name="Zhang Z."/>
            <person name="Wang Z."/>
            <person name="Wu H."/>
            <person name="Ma T."/>
            <person name="Liu J."/>
            <person name="Xi Z."/>
        </authorList>
    </citation>
    <scope>NUCLEOTIDE SEQUENCE [LARGE SCALE GENOMIC DNA]</scope>
    <source>
        <strain evidence="2">J267</strain>
        <tissue evidence="2">Leaf</tissue>
    </source>
</reference>
<name>A0A5J4ZCN5_9ASTE</name>
<gene>
    <name evidence="2" type="ORF">F0562_018442</name>
</gene>
<dbReference type="OrthoDB" id="1745399at2759"/>
<accession>A0A5J4ZCN5</accession>
<sequence length="163" mass="18069">MAILQTSLTAAGYYLCAAPGSKGTKVLGYCLTGSTFIRSETINLLRVAPESLQDLQGIANGDEQVKADAIRIGQYTDGQFPTDSKEFAKRTFYTVFMGSENRYVSLSNGKNWGRVENFRYNCCFICVDASLPALDQYVEERVDHMVDAGLLNEAYDIYNLNAD</sequence>
<dbReference type="PANTHER" id="PTHR23090">
    <property type="entry name" value="NH 3 /GLUTAMINE-DEPENDENT NAD + SYNTHETASE"/>
    <property type="match status" value="1"/>
</dbReference>
<evidence type="ECO:0000256" key="1">
    <source>
        <dbReference type="ARBA" id="ARBA00022598"/>
    </source>
</evidence>
<dbReference type="EMBL" id="CM018052">
    <property type="protein sequence ID" value="KAA8515328.1"/>
    <property type="molecule type" value="Genomic_DNA"/>
</dbReference>
<dbReference type="GO" id="GO:0004359">
    <property type="term" value="F:glutaminase activity"/>
    <property type="evidence" value="ECO:0007669"/>
    <property type="project" value="InterPro"/>
</dbReference>
<dbReference type="GO" id="GO:0005737">
    <property type="term" value="C:cytoplasm"/>
    <property type="evidence" value="ECO:0007669"/>
    <property type="project" value="InterPro"/>
</dbReference>
<keyword evidence="3" id="KW-1185">Reference proteome</keyword>
<protein>
    <submittedName>
        <fullName evidence="2">Uncharacterized protein</fullName>
    </submittedName>
</protein>
<proteinExistence type="predicted"/>
<evidence type="ECO:0000313" key="3">
    <source>
        <dbReference type="Proteomes" id="UP000325577"/>
    </source>
</evidence>
<dbReference type="Proteomes" id="UP000325577">
    <property type="component" value="Linkage Group LG9"/>
</dbReference>
<dbReference type="GO" id="GO:0003952">
    <property type="term" value="F:NAD+ synthase (glutamine-hydrolyzing) activity"/>
    <property type="evidence" value="ECO:0007669"/>
    <property type="project" value="InterPro"/>
</dbReference>
<evidence type="ECO:0000313" key="2">
    <source>
        <dbReference type="EMBL" id="KAA8515328.1"/>
    </source>
</evidence>
<dbReference type="AlphaFoldDB" id="A0A5J4ZCN5"/>